<proteinExistence type="predicted"/>
<dbReference type="PANTHER" id="PTHR34047:SF8">
    <property type="entry name" value="PROTEIN YKFC"/>
    <property type="match status" value="1"/>
</dbReference>
<evidence type="ECO:0000259" key="1">
    <source>
        <dbReference type="PROSITE" id="PS50878"/>
    </source>
</evidence>
<organism evidence="2">
    <name type="scientific">bioreactor metagenome</name>
    <dbReference type="NCBI Taxonomy" id="1076179"/>
    <lineage>
        <taxon>unclassified sequences</taxon>
        <taxon>metagenomes</taxon>
        <taxon>ecological metagenomes</taxon>
    </lineage>
</organism>
<dbReference type="AlphaFoldDB" id="A0A644TBC9"/>
<dbReference type="PANTHER" id="PTHR34047">
    <property type="entry name" value="NUCLEAR INTRON MATURASE 1, MITOCHONDRIAL-RELATED"/>
    <property type="match status" value="1"/>
</dbReference>
<dbReference type="EMBL" id="VSSQ01000023">
    <property type="protein sequence ID" value="MPL64069.1"/>
    <property type="molecule type" value="Genomic_DNA"/>
</dbReference>
<dbReference type="InterPro" id="IPR000477">
    <property type="entry name" value="RT_dom"/>
</dbReference>
<accession>A0A644TBC9</accession>
<dbReference type="Pfam" id="PF00078">
    <property type="entry name" value="RVT_1"/>
    <property type="match status" value="1"/>
</dbReference>
<name>A0A644TBC9_9ZZZZ</name>
<protein>
    <recommendedName>
        <fullName evidence="1">Reverse transcriptase domain-containing protein</fullName>
    </recommendedName>
</protein>
<evidence type="ECO:0000313" key="2">
    <source>
        <dbReference type="EMBL" id="MPL64069.1"/>
    </source>
</evidence>
<gene>
    <name evidence="2" type="ORF">SDC9_09718</name>
</gene>
<feature type="domain" description="Reverse transcriptase" evidence="1">
    <location>
        <begin position="50"/>
        <end position="306"/>
    </location>
</feature>
<sequence>MTQYDKFLTSKNFKLAFERLKTASRNLYKSIYYEDLKIFGLYLDENIETVILNIKQDIYKPEKCHKIFIPKKDNLVRPLSMLTFIDLLVYQAMTNVIADSSYDIISPYYDKVIFGNIVNPTNAKGEDKKFFYKSWKRKWKRFNEISKEHFANGYIYLSEFDIASFFDTIDHNILCELLEKNYNIENKLLELLSKCLETWTADSNHKSFKSKHGIPQGPISSPFLADLYLFYIDSEIKRTTKKLDYKYLRYVDDIRILTKDYLTSQKLIAALDLISRDLGLIPQGSKILIKKIEDIDEELKIQNSKFSDITKEYKEETAGKESNKLKAKTHKQLKNRFLNCFNENSDERFLDKTVIGFSLYKLNKDEQVKSLLLDKYNLILTHFEGVLFYLKKHFSNDENVKQFIGNILSDETILFSHLVALCFKYFPEYPFDEKIYQTYTFEKHRHWLVNYYMIGWLFVNEKKELLLTENSTDNYFIQRELNNYKYAVSKEKSYRKIFATRLLENSNSMLSLQGLNLLFYNPLNLLGFKKTTEQNQFIQYIFSKQPTDIIVHTLKNEWKIENPETFFNRNIWADDEEYEELRTSFLLFIKYVSSDPSKSLLNLNTFNNLVFDKICIRLNITKNTTDYGVNLNAKLIDNQLPLCNKHWTEINEKRNQKTEAHPYDKFGNIRIRITSTEFYDLFKKQKLTIDELCNYRIL</sequence>
<dbReference type="PROSITE" id="PS50878">
    <property type="entry name" value="RT_POL"/>
    <property type="match status" value="1"/>
</dbReference>
<dbReference type="SUPFAM" id="SSF56672">
    <property type="entry name" value="DNA/RNA polymerases"/>
    <property type="match status" value="1"/>
</dbReference>
<dbReference type="InterPro" id="IPR051083">
    <property type="entry name" value="GrpII_Intron_Splice-Mob/Def"/>
</dbReference>
<reference evidence="2" key="1">
    <citation type="submission" date="2019-08" db="EMBL/GenBank/DDBJ databases">
        <authorList>
            <person name="Kucharzyk K."/>
            <person name="Murdoch R.W."/>
            <person name="Higgins S."/>
            <person name="Loffler F."/>
        </authorList>
    </citation>
    <scope>NUCLEOTIDE SEQUENCE</scope>
</reference>
<dbReference type="InterPro" id="IPR043502">
    <property type="entry name" value="DNA/RNA_pol_sf"/>
</dbReference>
<comment type="caution">
    <text evidence="2">The sequence shown here is derived from an EMBL/GenBank/DDBJ whole genome shotgun (WGS) entry which is preliminary data.</text>
</comment>